<gene>
    <name evidence="2" type="ORF">QC763_0087450</name>
</gene>
<keyword evidence="3" id="KW-1185">Reference proteome</keyword>
<name>A0ABR0H989_9PEZI</name>
<dbReference type="GeneID" id="87926405"/>
<dbReference type="RefSeq" id="XP_062764545.1">
    <property type="nucleotide sequence ID" value="XM_062906211.1"/>
</dbReference>
<dbReference type="EMBL" id="JAFFHB010000007">
    <property type="protein sequence ID" value="KAK4664579.1"/>
    <property type="molecule type" value="Genomic_DNA"/>
</dbReference>
<comment type="caution">
    <text evidence="2">The sequence shown here is derived from an EMBL/GenBank/DDBJ whole genome shotgun (WGS) entry which is preliminary data.</text>
</comment>
<proteinExistence type="predicted"/>
<evidence type="ECO:0000313" key="3">
    <source>
        <dbReference type="Proteomes" id="UP001326199"/>
    </source>
</evidence>
<feature type="region of interest" description="Disordered" evidence="1">
    <location>
        <begin position="166"/>
        <end position="193"/>
    </location>
</feature>
<evidence type="ECO:0000313" key="2">
    <source>
        <dbReference type="EMBL" id="KAK4664579.1"/>
    </source>
</evidence>
<evidence type="ECO:0000256" key="1">
    <source>
        <dbReference type="SAM" id="MobiDB-lite"/>
    </source>
</evidence>
<dbReference type="Proteomes" id="UP001326199">
    <property type="component" value="Unassembled WGS sequence"/>
</dbReference>
<sequence>MHPLTTSDLAFLLCTSSSTSPPRAPLMLRTTYGLVVVIQNDGSLAISISEQKPPRGKDMVVGGVCSVLASPVMLPVPQISQPQNEHYLLSPDFTTSTYLWSPSSAILDEWTPADEALLESLYSGEVEEEGGWFDGYLDWVGRAEDQLHGLGSSRLWRGPEESNNSFISVDSPKNQEGGLMGSFSKTRARERCG</sequence>
<reference evidence="2 3" key="1">
    <citation type="journal article" date="2023" name="bioRxiv">
        <title>High-quality genome assemblies of four members of thePodospora anserinaspecies complex.</title>
        <authorList>
            <person name="Ament-Velasquez S.L."/>
            <person name="Vogan A.A."/>
            <person name="Wallerman O."/>
            <person name="Hartmann F."/>
            <person name="Gautier V."/>
            <person name="Silar P."/>
            <person name="Giraud T."/>
            <person name="Johannesson H."/>
        </authorList>
    </citation>
    <scope>NUCLEOTIDE SEQUENCE [LARGE SCALE GENOMIC DNA]</scope>
    <source>
        <strain evidence="2 3">CBS 411.78</strain>
    </source>
</reference>
<organism evidence="2 3">
    <name type="scientific">Podospora pseudopauciseta</name>
    <dbReference type="NCBI Taxonomy" id="2093780"/>
    <lineage>
        <taxon>Eukaryota</taxon>
        <taxon>Fungi</taxon>
        <taxon>Dikarya</taxon>
        <taxon>Ascomycota</taxon>
        <taxon>Pezizomycotina</taxon>
        <taxon>Sordariomycetes</taxon>
        <taxon>Sordariomycetidae</taxon>
        <taxon>Sordariales</taxon>
        <taxon>Podosporaceae</taxon>
        <taxon>Podospora</taxon>
    </lineage>
</organism>
<protein>
    <submittedName>
        <fullName evidence="2">Uncharacterized protein</fullName>
    </submittedName>
</protein>
<accession>A0ABR0H989</accession>